<dbReference type="AlphaFoldDB" id="A0AA36GQT8"/>
<reference evidence="2" key="1">
    <citation type="submission" date="2023-07" db="EMBL/GenBank/DDBJ databases">
        <authorList>
            <consortium name="CYATHOMIX"/>
        </authorList>
    </citation>
    <scope>NUCLEOTIDE SEQUENCE</scope>
    <source>
        <strain evidence="2">N/A</strain>
    </source>
</reference>
<accession>A0AA36GQT8</accession>
<organism evidence="2 3">
    <name type="scientific">Cylicocyclus nassatus</name>
    <name type="common">Nematode worm</name>
    <dbReference type="NCBI Taxonomy" id="53992"/>
    <lineage>
        <taxon>Eukaryota</taxon>
        <taxon>Metazoa</taxon>
        <taxon>Ecdysozoa</taxon>
        <taxon>Nematoda</taxon>
        <taxon>Chromadorea</taxon>
        <taxon>Rhabditida</taxon>
        <taxon>Rhabditina</taxon>
        <taxon>Rhabditomorpha</taxon>
        <taxon>Strongyloidea</taxon>
        <taxon>Strongylidae</taxon>
        <taxon>Cylicocyclus</taxon>
    </lineage>
</organism>
<keyword evidence="1" id="KW-0175">Coiled coil</keyword>
<sequence>MNGGPISGKGGGLSGAGTSFVGDTNINSRTGGTFGGYKFDPVTGEFIPQITTAPTTATAAKLPWYERMTVKGKELLGAEGSRVAAQRGFLQTLRGKNEQTKSGSLERHKKIGSAVGGAIGSTAGGMIGSWAGDKLGNWVGGKFGGSKPSTQKGPTWSQRQQTKAETQYAKDNFLSSYGSMQKANPNAGLGSGKDAYRTLSAAQKGNAKARTAAMHYADAMANGDTAGDGKVKKLSKNIKKVKNKNAKVKAKVSGEGKVKKLSSNIKKVKNKNATVKASTSGEGKAKSLASAIKKVKSKNASVKASVSGQSKAKSLSSAINQVQNKNVSVTATVTGTGKVKALKAAIDTVKDKPVSVTASVSGTGAVRSLAAAINAVHSKTVTITANVVKNGALATGTPGASKAFGALATGTPAATTTEWSSNGGTKKGVYLVNDAPGPDFVEAFKTKGGLIGLFPKQRNLLVPLPEGTQVLNAKETKKKFPRLEKGTQKFDMPKFPKLKLGTPGATRDFGHSGDVQNNVQNHTSNNNTFNINVNVNGGNAGTNLANNIANAIGEKLRQQFPVAEI</sequence>
<gene>
    <name evidence="2" type="ORF">CYNAS_LOCUS8469</name>
</gene>
<proteinExistence type="predicted"/>
<protein>
    <submittedName>
        <fullName evidence="2">Uncharacterized protein</fullName>
    </submittedName>
</protein>
<name>A0AA36GQT8_CYLNA</name>
<dbReference type="EMBL" id="CATQJL010000170">
    <property type="protein sequence ID" value="CAJ0596486.1"/>
    <property type="molecule type" value="Genomic_DNA"/>
</dbReference>
<evidence type="ECO:0000313" key="2">
    <source>
        <dbReference type="EMBL" id="CAJ0596486.1"/>
    </source>
</evidence>
<comment type="caution">
    <text evidence="2">The sequence shown here is derived from an EMBL/GenBank/DDBJ whole genome shotgun (WGS) entry which is preliminary data.</text>
</comment>
<keyword evidence="3" id="KW-1185">Reference proteome</keyword>
<evidence type="ECO:0000256" key="1">
    <source>
        <dbReference type="SAM" id="Coils"/>
    </source>
</evidence>
<feature type="coiled-coil region" evidence="1">
    <location>
        <begin position="231"/>
        <end position="278"/>
    </location>
</feature>
<evidence type="ECO:0000313" key="3">
    <source>
        <dbReference type="Proteomes" id="UP001176961"/>
    </source>
</evidence>
<dbReference type="Proteomes" id="UP001176961">
    <property type="component" value="Unassembled WGS sequence"/>
</dbReference>